<evidence type="ECO:0000313" key="2">
    <source>
        <dbReference type="EMBL" id="KAJ7045966.1"/>
    </source>
</evidence>
<gene>
    <name evidence="2" type="ORF">C8F04DRAFT_455626</name>
</gene>
<dbReference type="Proteomes" id="UP001218188">
    <property type="component" value="Unassembled WGS sequence"/>
</dbReference>
<keyword evidence="3" id="KW-1185">Reference proteome</keyword>
<comment type="caution">
    <text evidence="2">The sequence shown here is derived from an EMBL/GenBank/DDBJ whole genome shotgun (WGS) entry which is preliminary data.</text>
</comment>
<proteinExistence type="predicted"/>
<dbReference type="AlphaFoldDB" id="A0AAD6XFC7"/>
<evidence type="ECO:0008006" key="4">
    <source>
        <dbReference type="Google" id="ProtNLM"/>
    </source>
</evidence>
<evidence type="ECO:0000313" key="3">
    <source>
        <dbReference type="Proteomes" id="UP001218188"/>
    </source>
</evidence>
<reference evidence="2" key="1">
    <citation type="submission" date="2023-03" db="EMBL/GenBank/DDBJ databases">
        <title>Massive genome expansion in bonnet fungi (Mycena s.s.) driven by repeated elements and novel gene families across ecological guilds.</title>
        <authorList>
            <consortium name="Lawrence Berkeley National Laboratory"/>
            <person name="Harder C.B."/>
            <person name="Miyauchi S."/>
            <person name="Viragh M."/>
            <person name="Kuo A."/>
            <person name="Thoen E."/>
            <person name="Andreopoulos B."/>
            <person name="Lu D."/>
            <person name="Skrede I."/>
            <person name="Drula E."/>
            <person name="Henrissat B."/>
            <person name="Morin E."/>
            <person name="Kohler A."/>
            <person name="Barry K."/>
            <person name="LaButti K."/>
            <person name="Morin E."/>
            <person name="Salamov A."/>
            <person name="Lipzen A."/>
            <person name="Mereny Z."/>
            <person name="Hegedus B."/>
            <person name="Baldrian P."/>
            <person name="Stursova M."/>
            <person name="Weitz H."/>
            <person name="Taylor A."/>
            <person name="Grigoriev I.V."/>
            <person name="Nagy L.G."/>
            <person name="Martin F."/>
            <person name="Kauserud H."/>
        </authorList>
    </citation>
    <scope>NUCLEOTIDE SEQUENCE</scope>
    <source>
        <strain evidence="2">CBHHK200</strain>
    </source>
</reference>
<feature type="compositionally biased region" description="Low complexity" evidence="1">
    <location>
        <begin position="422"/>
        <end position="436"/>
    </location>
</feature>
<protein>
    <recommendedName>
        <fullName evidence="4">F-box domain-containing protein</fullName>
    </recommendedName>
</protein>
<name>A0AAD6XFC7_9AGAR</name>
<sequence>MAMPMGLQVNLKMPEPTHFPPEILLVILRGALPPVWVLHGDLTSTSRDSFHHCDIRMKLSFVNVCKSWHDVGMELLYETVILYRIGQLPTLVRALEGREGLGSLVKHLDITFFTPRGYTALLESDTRRLFELCPRLSRFGFAPAYLNPGLTHVLPPLASTITCLDYGDIVQMSMILPSLVQLHRTIRSLSLTVTTTPYDGPQLNFDSLEDLHLRLAQDHTFPEEKWAMPSLRRLWLRSVIKWAAPWGVGRLLGVYGSTLTFLEWDQGTRDLKAMLESCPELQHLVLTFHSWNVGSISIGHLSHKKIETIDIWRTWPTFDRRPIFDHLGGFTALRSIRDLDSTYKCFWDLPVRVPPDPRHDDASRKLGSFSPGEYPDIMDDVREFSAHKFVHGPLVALGDRTDDYVFNDDGDLTSLHEDGIESSSDSDSNSSSVSSSYSHELEDEFYMADDWQISHEEALRVLSTIP</sequence>
<organism evidence="2 3">
    <name type="scientific">Mycena alexandri</name>
    <dbReference type="NCBI Taxonomy" id="1745969"/>
    <lineage>
        <taxon>Eukaryota</taxon>
        <taxon>Fungi</taxon>
        <taxon>Dikarya</taxon>
        <taxon>Basidiomycota</taxon>
        <taxon>Agaricomycotina</taxon>
        <taxon>Agaricomycetes</taxon>
        <taxon>Agaricomycetidae</taxon>
        <taxon>Agaricales</taxon>
        <taxon>Marasmiineae</taxon>
        <taxon>Mycenaceae</taxon>
        <taxon>Mycena</taxon>
    </lineage>
</organism>
<evidence type="ECO:0000256" key="1">
    <source>
        <dbReference type="SAM" id="MobiDB-lite"/>
    </source>
</evidence>
<dbReference type="SUPFAM" id="SSF52047">
    <property type="entry name" value="RNI-like"/>
    <property type="match status" value="1"/>
</dbReference>
<feature type="region of interest" description="Disordered" evidence="1">
    <location>
        <begin position="415"/>
        <end position="436"/>
    </location>
</feature>
<accession>A0AAD6XFC7</accession>
<dbReference type="EMBL" id="JARJCM010000004">
    <property type="protein sequence ID" value="KAJ7045966.1"/>
    <property type="molecule type" value="Genomic_DNA"/>
</dbReference>